<dbReference type="NCBIfam" id="TIGR04183">
    <property type="entry name" value="Por_Secre_tail"/>
    <property type="match status" value="1"/>
</dbReference>
<name>A0A7G5H7R2_9BACT</name>
<feature type="domain" description="Ig-like" evidence="3">
    <location>
        <begin position="439"/>
        <end position="519"/>
    </location>
</feature>
<feature type="domain" description="Ig-like" evidence="3">
    <location>
        <begin position="273"/>
        <end position="353"/>
    </location>
</feature>
<gene>
    <name evidence="4" type="ORF">H3H32_31685</name>
</gene>
<dbReference type="KEGG" id="sfol:H3H32_31685"/>
<feature type="region of interest" description="Disordered" evidence="1">
    <location>
        <begin position="958"/>
        <end position="982"/>
    </location>
</feature>
<sequence length="1525" mass="155610">MGLATSGFGQTITNVTFSKATVCAGEGLTVSFTTSTSFAVGNVFTAYLSDVVGGTYPTILGTLTSRTGGNISGTIPSTAANGNSYRIQIAAGNATKATSLSTLTINVPTAPGIPSPSLTYCEGNSPQSLIATASGGGTLNWYGQNPSGTPSSTATKPNTNLIGSTLYYVSQTVNGCESPKATITVTVKDTPAAPGTSPISYCVGQTASSLVATPVGSATLNWYGTSSNSGTASSISPVPSTTAVGPTTYYVSQTLSGCEGPRASLVVTVSSPPNPPTVTKPADYCDGDTPQSLNATASAGGVLNWYGTASSGGTASTVATQPNTSLIGPTNYYVSQTVNGCESSRATITVTVKSKPGLPATTPAPTYCQSQPAVALSATASTSAVLNWYGTSANGGIASNVATTPTTSQSGVTNYYVSQTLNGCESSRVAIAVTVKATPAAPTVTSPVIACQTRSTDPLSATPSSGGTLIWYGTASAGGTASSVAPTLSTINTGSTTYYVSQSVNGCESLRAALTVTVNAIPPAPSGQSVTYCEGATPQALVATGSLLKWYGTNSTDGTASTNATIPSTAASAIYYVTQTISGCESSRTGIPVVVKSKPAAPGTTNVELCQGVASLTLTATASASAVLNWYGTLVNGGTASSNPPVVSSATPGNTPYYVSQTLNGCESPRAGLSVRVKSLPLAPVVSAISFCNNVTAQPLTATGSNLKWYDDTDKLLTGPPTPNTSSLGNQVYKVSQTVDNCEGPKATLTVTINSVPTPPTGTSPSAYCEGTTAQALTAVGQNLKWYGTNATNGTGSSNATVPSTAASAIGSVTYYVTQTVNGCESARAGIPVQVKDTPAAPGTSGIDFCQNYTAPVLTASLVTNATANWYGTSANGGTASTNAPTPANSTVGTTVYYVSQTLSGCEGPRASLSVRVKTTPGAPSVNPVSFCNNATAQPLTANGTNLKWYDASDNSLAGTPTPNTGSVGNQTYKVSQTSSEGCEGPKATITVVINALPSQPTVAPVTYCQTQQDQPAQNVTSLQSNVSGQNLRWYNTDGNQFPNAPIPSVDKAGTQTFKVSQTVNNCESPRADLIVTINTVAAPITPKPVVVYCINDNATPLEAVGESGSQLRWIDPYGRVTTYAPTPATTNTNVQPGGDPFYVYQIGANGCYSPRTLIKAVVTSPPTLGLTAPTTTVNLGQRAPLQLKFTSSGPFTYTLTGGYTGTSTKTDTTISVLPRGNTIYQVITVSNGCGVGLPGSPATAQINVIVPTVSTSSIATTTLCTGTSLAVPFTTSGLFNSGNVFRIELVSAIDTTKKYAVSTTATSSPVTGTLPSTLPGGQYLVRIKADNPEIAIIGSNSPTQLTVRSVASATLTGSQTIYEGTPANLTLTFGGDAPWTTTYSDSLNNYSITTSTNPYIFEARPIKTTSYRLTNVTNVCGSGPISGTATIVVSPLLATDDNPLDPLIKTYPVPTQTILRVELELPLTHTPATLSLIDAGGRPVLENSTRKQINELDLTTQPNGLYFLRIQVGDRQTVRKIVKQ</sequence>
<dbReference type="EMBL" id="CP059732">
    <property type="protein sequence ID" value="QMW07154.1"/>
    <property type="molecule type" value="Genomic_DNA"/>
</dbReference>
<evidence type="ECO:0000313" key="5">
    <source>
        <dbReference type="Proteomes" id="UP000515369"/>
    </source>
</evidence>
<dbReference type="InterPro" id="IPR026444">
    <property type="entry name" value="Secre_tail"/>
</dbReference>
<evidence type="ECO:0000313" key="4">
    <source>
        <dbReference type="EMBL" id="QMW07154.1"/>
    </source>
</evidence>
<feature type="domain" description="Ig-like" evidence="3">
    <location>
        <begin position="599"/>
        <end position="677"/>
    </location>
</feature>
<feature type="domain" description="Ig-like" evidence="3">
    <location>
        <begin position="356"/>
        <end position="436"/>
    </location>
</feature>
<dbReference type="Pfam" id="PF19081">
    <property type="entry name" value="Ig_7"/>
    <property type="match status" value="6"/>
</dbReference>
<evidence type="ECO:0000259" key="3">
    <source>
        <dbReference type="Pfam" id="PF19081"/>
    </source>
</evidence>
<protein>
    <submittedName>
        <fullName evidence="4">T9SS type A sorting domain-containing protein</fullName>
    </submittedName>
</protein>
<dbReference type="Pfam" id="PF18962">
    <property type="entry name" value="Por_Secre_tail"/>
    <property type="match status" value="1"/>
</dbReference>
<feature type="domain" description="Secretion system C-terminal sorting" evidence="2">
    <location>
        <begin position="1452"/>
        <end position="1523"/>
    </location>
</feature>
<keyword evidence="5" id="KW-1185">Reference proteome</keyword>
<proteinExistence type="predicted"/>
<dbReference type="Proteomes" id="UP000515369">
    <property type="component" value="Chromosome"/>
</dbReference>
<accession>A0A7G5H7R2</accession>
<evidence type="ECO:0000259" key="2">
    <source>
        <dbReference type="Pfam" id="PF18962"/>
    </source>
</evidence>
<feature type="domain" description="Ig-like" evidence="3">
    <location>
        <begin position="191"/>
        <end position="270"/>
    </location>
</feature>
<organism evidence="4 5">
    <name type="scientific">Spirosoma foliorum</name>
    <dbReference type="NCBI Taxonomy" id="2710596"/>
    <lineage>
        <taxon>Bacteria</taxon>
        <taxon>Pseudomonadati</taxon>
        <taxon>Bacteroidota</taxon>
        <taxon>Cytophagia</taxon>
        <taxon>Cytophagales</taxon>
        <taxon>Cytophagaceae</taxon>
        <taxon>Spirosoma</taxon>
    </lineage>
</organism>
<reference evidence="4 5" key="1">
    <citation type="submission" date="2020-07" db="EMBL/GenBank/DDBJ databases">
        <title>Spirosoma foliorum sp. nov., isolated from the leaves on the Nejang mountain Korea, Republic of.</title>
        <authorList>
            <person name="Ho H."/>
            <person name="Lee Y.-J."/>
            <person name="Nurcahyanto D.-A."/>
            <person name="Kim S.-G."/>
        </authorList>
    </citation>
    <scope>NUCLEOTIDE SEQUENCE [LARGE SCALE GENOMIC DNA]</scope>
    <source>
        <strain evidence="4 5">PL0136</strain>
    </source>
</reference>
<feature type="domain" description="Ig-like" evidence="3">
    <location>
        <begin position="108"/>
        <end position="188"/>
    </location>
</feature>
<evidence type="ECO:0000256" key="1">
    <source>
        <dbReference type="SAM" id="MobiDB-lite"/>
    </source>
</evidence>
<dbReference type="InterPro" id="IPR044023">
    <property type="entry name" value="Ig_7"/>
</dbReference>
<feature type="compositionally biased region" description="Polar residues" evidence="1">
    <location>
        <begin position="958"/>
        <end position="981"/>
    </location>
</feature>